<evidence type="ECO:0000259" key="5">
    <source>
        <dbReference type="PROSITE" id="PS50977"/>
    </source>
</evidence>
<accession>A0A916JZM1</accession>
<evidence type="ECO:0000256" key="2">
    <source>
        <dbReference type="ARBA" id="ARBA00023125"/>
    </source>
</evidence>
<keyword evidence="1" id="KW-0805">Transcription regulation</keyword>
<dbReference type="AlphaFoldDB" id="A0A916JZM1"/>
<dbReference type="EMBL" id="CAJVAP010000031">
    <property type="protein sequence ID" value="CAG7618712.1"/>
    <property type="molecule type" value="Genomic_DNA"/>
</dbReference>
<evidence type="ECO:0000256" key="3">
    <source>
        <dbReference type="ARBA" id="ARBA00023163"/>
    </source>
</evidence>
<gene>
    <name evidence="6" type="primary">ttgR</name>
    <name evidence="6" type="ORF">LEUCIP111803_02227</name>
</gene>
<keyword evidence="2 4" id="KW-0238">DNA-binding</keyword>
<dbReference type="InterPro" id="IPR001647">
    <property type="entry name" value="HTH_TetR"/>
</dbReference>
<dbReference type="GO" id="GO:0000976">
    <property type="term" value="F:transcription cis-regulatory region binding"/>
    <property type="evidence" value="ECO:0007669"/>
    <property type="project" value="TreeGrafter"/>
</dbReference>
<comment type="caution">
    <text evidence="6">The sequence shown here is derived from an EMBL/GenBank/DDBJ whole genome shotgun (WGS) entry which is preliminary data.</text>
</comment>
<sequence length="197" mass="21158">MQHGEAARRIVEASWRAIARAGIRKFRVTDVASDAGVSVGLVYYHFTDRNGLLQATMDHANRMTAIAGGIPDQDGRRSDGCGFDRLAELLLADMSGTPTMRDNAVVWQELMGEALFEAGIRDEVNATLVDWQENVRSTIADGQADGSIRSDVDAETAARVLTALVDGLLSRITIGSLSWDAAGLALRSAMDGLLRPA</sequence>
<keyword evidence="3" id="KW-0804">Transcription</keyword>
<dbReference type="PANTHER" id="PTHR30055">
    <property type="entry name" value="HTH-TYPE TRANSCRIPTIONAL REGULATOR RUTR"/>
    <property type="match status" value="1"/>
</dbReference>
<feature type="domain" description="HTH tetR-type" evidence="5">
    <location>
        <begin position="4"/>
        <end position="64"/>
    </location>
</feature>
<name>A0A916JZM1_9MICO</name>
<proteinExistence type="predicted"/>
<keyword evidence="7" id="KW-1185">Reference proteome</keyword>
<evidence type="ECO:0000313" key="7">
    <source>
        <dbReference type="Proteomes" id="UP000693892"/>
    </source>
</evidence>
<dbReference type="PROSITE" id="PS50977">
    <property type="entry name" value="HTH_TETR_2"/>
    <property type="match status" value="1"/>
</dbReference>
<feature type="DNA-binding region" description="H-T-H motif" evidence="4">
    <location>
        <begin position="27"/>
        <end position="46"/>
    </location>
</feature>
<reference evidence="6" key="1">
    <citation type="submission" date="2021-06" db="EMBL/GenBank/DDBJ databases">
        <authorList>
            <person name="Criscuolo A."/>
        </authorList>
    </citation>
    <scope>NUCLEOTIDE SEQUENCE</scope>
    <source>
        <strain evidence="6">CIP111803</strain>
    </source>
</reference>
<dbReference type="Proteomes" id="UP000693892">
    <property type="component" value="Unassembled WGS sequence"/>
</dbReference>
<dbReference type="InterPro" id="IPR050109">
    <property type="entry name" value="HTH-type_TetR-like_transc_reg"/>
</dbReference>
<dbReference type="GO" id="GO:0003700">
    <property type="term" value="F:DNA-binding transcription factor activity"/>
    <property type="evidence" value="ECO:0007669"/>
    <property type="project" value="TreeGrafter"/>
</dbReference>
<evidence type="ECO:0000313" key="6">
    <source>
        <dbReference type="EMBL" id="CAG7618712.1"/>
    </source>
</evidence>
<evidence type="ECO:0000256" key="1">
    <source>
        <dbReference type="ARBA" id="ARBA00023015"/>
    </source>
</evidence>
<dbReference type="PANTHER" id="PTHR30055:SF234">
    <property type="entry name" value="HTH-TYPE TRANSCRIPTIONAL REGULATOR BETI"/>
    <property type="match status" value="1"/>
</dbReference>
<evidence type="ECO:0000256" key="4">
    <source>
        <dbReference type="PROSITE-ProRule" id="PRU00335"/>
    </source>
</evidence>
<dbReference type="Pfam" id="PF13977">
    <property type="entry name" value="TetR_C_6"/>
    <property type="match status" value="1"/>
</dbReference>
<dbReference type="RefSeq" id="WP_218116156.1">
    <property type="nucleotide sequence ID" value="NZ_CAJVAP010000031.1"/>
</dbReference>
<dbReference type="InterPro" id="IPR039538">
    <property type="entry name" value="BetI_C"/>
</dbReference>
<dbReference type="Pfam" id="PF00440">
    <property type="entry name" value="TetR_N"/>
    <property type="match status" value="1"/>
</dbReference>
<organism evidence="6 7">
    <name type="scientific">Leucobacter soli</name>
    <dbReference type="NCBI Taxonomy" id="2812850"/>
    <lineage>
        <taxon>Bacteria</taxon>
        <taxon>Bacillati</taxon>
        <taxon>Actinomycetota</taxon>
        <taxon>Actinomycetes</taxon>
        <taxon>Micrococcales</taxon>
        <taxon>Microbacteriaceae</taxon>
        <taxon>Leucobacter</taxon>
    </lineage>
</organism>
<protein>
    <submittedName>
        <fullName evidence="6">HTH-type transcriptional regulator TtgR</fullName>
    </submittedName>
</protein>